<dbReference type="InterPro" id="IPR009057">
    <property type="entry name" value="Homeodomain-like_sf"/>
</dbReference>
<proteinExistence type="predicted"/>
<keyword evidence="6" id="KW-1185">Reference proteome</keyword>
<evidence type="ECO:0000256" key="1">
    <source>
        <dbReference type="ARBA" id="ARBA00004123"/>
    </source>
</evidence>
<dbReference type="GO" id="GO:0015074">
    <property type="term" value="P:DNA integration"/>
    <property type="evidence" value="ECO:0007669"/>
    <property type="project" value="InterPro"/>
</dbReference>
<gene>
    <name evidence="5" type="ORF">Pmani_014939</name>
</gene>
<evidence type="ECO:0008006" key="7">
    <source>
        <dbReference type="Google" id="ProtNLM"/>
    </source>
</evidence>
<dbReference type="Pfam" id="PF13518">
    <property type="entry name" value="HTH_28"/>
    <property type="match status" value="1"/>
</dbReference>
<dbReference type="NCBIfam" id="NF033545">
    <property type="entry name" value="transpos_IS630"/>
    <property type="match status" value="1"/>
</dbReference>
<dbReference type="GO" id="GO:0006313">
    <property type="term" value="P:DNA transposition"/>
    <property type="evidence" value="ECO:0007669"/>
    <property type="project" value="InterPro"/>
</dbReference>
<dbReference type="InterPro" id="IPR002492">
    <property type="entry name" value="Transposase_Tc1-like"/>
</dbReference>
<reference evidence="5" key="1">
    <citation type="submission" date="2023-11" db="EMBL/GenBank/DDBJ databases">
        <title>Genome assemblies of two species of porcelain crab, Petrolisthes cinctipes and Petrolisthes manimaculis (Anomura: Porcellanidae).</title>
        <authorList>
            <person name="Angst P."/>
        </authorList>
    </citation>
    <scope>NUCLEOTIDE SEQUENCE</scope>
    <source>
        <strain evidence="5">PB745_02</strain>
        <tissue evidence="5">Gill</tissue>
    </source>
</reference>
<dbReference type="PANTHER" id="PTHR23022">
    <property type="entry name" value="TRANSPOSABLE ELEMENT-RELATED"/>
    <property type="match status" value="1"/>
</dbReference>
<dbReference type="Gene3D" id="1.10.10.10">
    <property type="entry name" value="Winged helix-like DNA-binding domain superfamily/Winged helix DNA-binding domain"/>
    <property type="match status" value="1"/>
</dbReference>
<accession>A0AAE1UAF8</accession>
<dbReference type="GO" id="GO:0005634">
    <property type="term" value="C:nucleus"/>
    <property type="evidence" value="ECO:0007669"/>
    <property type="project" value="UniProtKB-SubCell"/>
</dbReference>
<dbReference type="InterPro" id="IPR055247">
    <property type="entry name" value="InsJ-like_HTH"/>
</dbReference>
<dbReference type="GO" id="GO:0003677">
    <property type="term" value="F:DNA binding"/>
    <property type="evidence" value="ECO:0007669"/>
    <property type="project" value="InterPro"/>
</dbReference>
<dbReference type="SUPFAM" id="SSF46689">
    <property type="entry name" value="Homeodomain-like"/>
    <property type="match status" value="1"/>
</dbReference>
<name>A0AAE1UAF8_9EUCA</name>
<evidence type="ECO:0000259" key="3">
    <source>
        <dbReference type="Pfam" id="PF13358"/>
    </source>
</evidence>
<dbReference type="InterPro" id="IPR036397">
    <property type="entry name" value="RNaseH_sf"/>
</dbReference>
<evidence type="ECO:0000313" key="6">
    <source>
        <dbReference type="Proteomes" id="UP001292094"/>
    </source>
</evidence>
<organism evidence="5 6">
    <name type="scientific">Petrolisthes manimaculis</name>
    <dbReference type="NCBI Taxonomy" id="1843537"/>
    <lineage>
        <taxon>Eukaryota</taxon>
        <taxon>Metazoa</taxon>
        <taxon>Ecdysozoa</taxon>
        <taxon>Arthropoda</taxon>
        <taxon>Crustacea</taxon>
        <taxon>Multicrustacea</taxon>
        <taxon>Malacostraca</taxon>
        <taxon>Eumalacostraca</taxon>
        <taxon>Eucarida</taxon>
        <taxon>Decapoda</taxon>
        <taxon>Pleocyemata</taxon>
        <taxon>Anomura</taxon>
        <taxon>Galatheoidea</taxon>
        <taxon>Porcellanidae</taxon>
        <taxon>Petrolisthes</taxon>
    </lineage>
</organism>
<dbReference type="EMBL" id="JAWZYT010001275">
    <property type="protein sequence ID" value="KAK4313716.1"/>
    <property type="molecule type" value="Genomic_DNA"/>
</dbReference>
<dbReference type="InterPro" id="IPR047655">
    <property type="entry name" value="Transpos_IS630-like"/>
</dbReference>
<sequence length="404" mass="46412">MAHCECESGGGGGIGERRRGWNCWGNEGGEWRALPGGLFVRLVIRESDVRFTLIPLYLEGMATGRANSVEVISERGRIIGLWESGMPTREIALTTGVSQRSVQRWIKRFEEEGSLHTKPRSGRPRVTTPIDDARILNAVEDQPLTSAVHHTRNLHLPCHPCTTRRRIHEANIQCYIPATKENLTQQQRECRLGFALQYLQADHSFWNHVIFTDEKYFSSVEARARHCWRRGNTRYHEENIQERARSGRVGVNFWGWMWAEGPGELVSLSGRFTGKEYVKVLEDVLLPTVRCMAIPHPHPIILVHDNSPVHTSNVVKKWLEQHPEIEAINWPPKGCDLNPIENLWAIMVRDWDVGEQRTCQAIETKAFDVWESIRRRPNICQNLVKCMPERINEVIYANGGWSSY</sequence>
<dbReference type="Pfam" id="PF01498">
    <property type="entry name" value="HTH_Tnp_Tc3_2"/>
    <property type="match status" value="1"/>
</dbReference>
<dbReference type="InterPro" id="IPR052338">
    <property type="entry name" value="Transposase_5"/>
</dbReference>
<dbReference type="Proteomes" id="UP001292094">
    <property type="component" value="Unassembled WGS sequence"/>
</dbReference>
<evidence type="ECO:0000259" key="4">
    <source>
        <dbReference type="Pfam" id="PF13518"/>
    </source>
</evidence>
<protein>
    <recommendedName>
        <fullName evidence="7">Transposase</fullName>
    </recommendedName>
</protein>
<dbReference type="Gene3D" id="3.30.420.10">
    <property type="entry name" value="Ribonuclease H-like superfamily/Ribonuclease H"/>
    <property type="match status" value="1"/>
</dbReference>
<evidence type="ECO:0000259" key="2">
    <source>
        <dbReference type="Pfam" id="PF01498"/>
    </source>
</evidence>
<feature type="domain" description="Tc1-like transposase DDE" evidence="3">
    <location>
        <begin position="209"/>
        <end position="352"/>
    </location>
</feature>
<feature type="domain" description="Insertion element IS150 protein InsJ-like helix-turn-helix" evidence="4">
    <location>
        <begin position="74"/>
        <end position="125"/>
    </location>
</feature>
<dbReference type="InterPro" id="IPR038717">
    <property type="entry name" value="Tc1-like_DDE_dom"/>
</dbReference>
<dbReference type="Pfam" id="PF13358">
    <property type="entry name" value="DDE_3"/>
    <property type="match status" value="1"/>
</dbReference>
<dbReference type="AlphaFoldDB" id="A0AAE1UAF8"/>
<feature type="domain" description="Transposase Tc1-like" evidence="2">
    <location>
        <begin position="132"/>
        <end position="199"/>
    </location>
</feature>
<comment type="caution">
    <text evidence="5">The sequence shown here is derived from an EMBL/GenBank/DDBJ whole genome shotgun (WGS) entry which is preliminary data.</text>
</comment>
<dbReference type="InterPro" id="IPR036388">
    <property type="entry name" value="WH-like_DNA-bd_sf"/>
</dbReference>
<evidence type="ECO:0000313" key="5">
    <source>
        <dbReference type="EMBL" id="KAK4313716.1"/>
    </source>
</evidence>
<comment type="subcellular location">
    <subcellularLocation>
        <location evidence="1">Nucleus</location>
    </subcellularLocation>
</comment>
<dbReference type="PANTHER" id="PTHR23022:SF134">
    <property type="entry name" value="TRANSPOSABLE ELEMENT TC1 TRANSPOSASE"/>
    <property type="match status" value="1"/>
</dbReference>